<evidence type="ECO:0000313" key="1">
    <source>
        <dbReference type="EMBL" id="MPA59387.1"/>
    </source>
</evidence>
<dbReference type="PANTHER" id="PTHR36000:SF3">
    <property type="entry name" value="EMBRYO DEFECTIVE 1273"/>
    <property type="match status" value="1"/>
</dbReference>
<dbReference type="PANTHER" id="PTHR36000">
    <property type="entry name" value="DEFECTIVE 1273 PROTEIN, PUTATIVE-RELATED"/>
    <property type="match status" value="1"/>
</dbReference>
<proteinExistence type="predicted"/>
<dbReference type="AlphaFoldDB" id="A0A5B7ARQ2"/>
<reference evidence="1" key="1">
    <citation type="submission" date="2019-08" db="EMBL/GenBank/DDBJ databases">
        <title>Reference gene set and small RNA set construction with multiple tissues from Davidia involucrata Baill.</title>
        <authorList>
            <person name="Yang H."/>
            <person name="Zhou C."/>
            <person name="Li G."/>
            <person name="Wang J."/>
            <person name="Gao P."/>
            <person name="Wang M."/>
            <person name="Wang R."/>
            <person name="Zhao Y."/>
        </authorList>
    </citation>
    <scope>NUCLEOTIDE SEQUENCE</scope>
    <source>
        <tissue evidence="1">Mixed with DoveR01_LX</tissue>
    </source>
</reference>
<accession>A0A5B7ARQ2</accession>
<organism evidence="1">
    <name type="scientific">Davidia involucrata</name>
    <name type="common">Dove tree</name>
    <dbReference type="NCBI Taxonomy" id="16924"/>
    <lineage>
        <taxon>Eukaryota</taxon>
        <taxon>Viridiplantae</taxon>
        <taxon>Streptophyta</taxon>
        <taxon>Embryophyta</taxon>
        <taxon>Tracheophyta</taxon>
        <taxon>Spermatophyta</taxon>
        <taxon>Magnoliopsida</taxon>
        <taxon>eudicotyledons</taxon>
        <taxon>Gunneridae</taxon>
        <taxon>Pentapetalae</taxon>
        <taxon>asterids</taxon>
        <taxon>Cornales</taxon>
        <taxon>Nyssaceae</taxon>
        <taxon>Davidia</taxon>
    </lineage>
</organism>
<name>A0A5B7ARQ2_DAVIN</name>
<sequence>MALPLPASALSPSSFGIKLFKGQTCQLHSSLRICAWKLPTSTKCSVKLPTMAQFHEPPKLKIYMNNAREKLWEVIPNSVKDFPWKKAENIALQQLLLVGQEALKWSLIALFALSFIADVIYSISKNNELMIPFGLFFGCMMTNFLKETSQELFRNSEEIGLSRHLLGIGCFFALVKIISTYILVQGQVFLLHVANGGLMQVLWLWRSSLEEQNRDDRENSLLEDASSAMNAD</sequence>
<gene>
    <name evidence="1" type="ORF">Din_028828</name>
</gene>
<protein>
    <submittedName>
        <fullName evidence="1">Uncharacterized protein</fullName>
    </submittedName>
</protein>
<dbReference type="EMBL" id="GHES01028828">
    <property type="protein sequence ID" value="MPA59387.1"/>
    <property type="molecule type" value="Transcribed_RNA"/>
</dbReference>